<comment type="caution">
    <text evidence="9">The sequence shown here is derived from an EMBL/GenBank/DDBJ whole genome shotgun (WGS) entry which is preliminary data.</text>
</comment>
<evidence type="ECO:0000256" key="7">
    <source>
        <dbReference type="SAM" id="Phobius"/>
    </source>
</evidence>
<evidence type="ECO:0000256" key="4">
    <source>
        <dbReference type="ARBA" id="ARBA00023136"/>
    </source>
</evidence>
<evidence type="ECO:0000256" key="1">
    <source>
        <dbReference type="ARBA" id="ARBA00004141"/>
    </source>
</evidence>
<evidence type="ECO:0000256" key="5">
    <source>
        <dbReference type="ARBA" id="ARBA00038359"/>
    </source>
</evidence>
<dbReference type="InterPro" id="IPR052337">
    <property type="entry name" value="SAT4-like"/>
</dbReference>
<evidence type="ECO:0000313" key="10">
    <source>
        <dbReference type="Proteomes" id="UP001590950"/>
    </source>
</evidence>
<organism evidence="9 10">
    <name type="scientific">Stereocaulon virgatum</name>
    <dbReference type="NCBI Taxonomy" id="373712"/>
    <lineage>
        <taxon>Eukaryota</taxon>
        <taxon>Fungi</taxon>
        <taxon>Dikarya</taxon>
        <taxon>Ascomycota</taxon>
        <taxon>Pezizomycotina</taxon>
        <taxon>Lecanoromycetes</taxon>
        <taxon>OSLEUM clade</taxon>
        <taxon>Lecanoromycetidae</taxon>
        <taxon>Lecanorales</taxon>
        <taxon>Lecanorineae</taxon>
        <taxon>Stereocaulaceae</taxon>
        <taxon>Stereocaulon</taxon>
    </lineage>
</organism>
<gene>
    <name evidence="9" type="ORF">N7G274_009714</name>
</gene>
<feature type="transmembrane region" description="Helical" evidence="7">
    <location>
        <begin position="49"/>
        <end position="71"/>
    </location>
</feature>
<feature type="region of interest" description="Disordered" evidence="6">
    <location>
        <begin position="264"/>
        <end position="293"/>
    </location>
</feature>
<name>A0ABR3ZXA7_9LECA</name>
<feature type="transmembrane region" description="Helical" evidence="7">
    <location>
        <begin position="100"/>
        <end position="119"/>
    </location>
</feature>
<keyword evidence="4 7" id="KW-0472">Membrane</keyword>
<evidence type="ECO:0000256" key="3">
    <source>
        <dbReference type="ARBA" id="ARBA00022989"/>
    </source>
</evidence>
<sequence length="314" mass="34854">MMTRTGTDTISQLFMTWMIVYGLSIAFAKCAILLLYVRVFTTIKRTFTIAAGLVGSAVVLIGLANTFGIIFQCSPPAFAWNKAVDGGHCIDIVAFSRYMAIPNVVTGAVMLVMPLPVVWNLKIDVSAKIALTATFLHGIIGFIASCARLSILFSTDLNTVTSGTSLGWTIWTINEPANYIIAACLPTLRPIFIRILPASFFILSRKRSTRSDNPSAKVSWPRGSFRPKIEYGSRGFQSQSRLTGPWYASNHETHVDEKNGENLKVRDWTPTPDGEAAEPAPPRRSYTLERSPAYDMDKKQVMVEKRREMLNNSF</sequence>
<dbReference type="PANTHER" id="PTHR33048:SF47">
    <property type="entry name" value="INTEGRAL MEMBRANE PROTEIN-RELATED"/>
    <property type="match status" value="1"/>
</dbReference>
<evidence type="ECO:0000256" key="6">
    <source>
        <dbReference type="SAM" id="MobiDB-lite"/>
    </source>
</evidence>
<accession>A0ABR3ZXA7</accession>
<evidence type="ECO:0000313" key="9">
    <source>
        <dbReference type="EMBL" id="KAL2037601.1"/>
    </source>
</evidence>
<keyword evidence="3 7" id="KW-1133">Transmembrane helix</keyword>
<feature type="transmembrane region" description="Helical" evidence="7">
    <location>
        <begin position="12"/>
        <end position="37"/>
    </location>
</feature>
<keyword evidence="10" id="KW-1185">Reference proteome</keyword>
<reference evidence="9 10" key="1">
    <citation type="submission" date="2024-09" db="EMBL/GenBank/DDBJ databases">
        <title>Rethinking Asexuality: The Enigmatic Case of Functional Sexual Genes in Lepraria (Stereocaulaceae).</title>
        <authorList>
            <person name="Doellman M."/>
            <person name="Sun Y."/>
            <person name="Barcenas-Pena A."/>
            <person name="Lumbsch H.T."/>
            <person name="Grewe F."/>
        </authorList>
    </citation>
    <scope>NUCLEOTIDE SEQUENCE [LARGE SCALE GENOMIC DNA]</scope>
    <source>
        <strain evidence="9 10">Mercado 3170</strain>
    </source>
</reference>
<dbReference type="EMBL" id="JBEFKJ010000039">
    <property type="protein sequence ID" value="KAL2037601.1"/>
    <property type="molecule type" value="Genomic_DNA"/>
</dbReference>
<dbReference type="Pfam" id="PF20684">
    <property type="entry name" value="Fung_rhodopsin"/>
    <property type="match status" value="1"/>
</dbReference>
<evidence type="ECO:0000256" key="2">
    <source>
        <dbReference type="ARBA" id="ARBA00022692"/>
    </source>
</evidence>
<protein>
    <recommendedName>
        <fullName evidence="8">Rhodopsin domain-containing protein</fullName>
    </recommendedName>
</protein>
<keyword evidence="2 7" id="KW-0812">Transmembrane</keyword>
<comment type="subcellular location">
    <subcellularLocation>
        <location evidence="1">Membrane</location>
        <topology evidence="1">Multi-pass membrane protein</topology>
    </subcellularLocation>
</comment>
<feature type="domain" description="Rhodopsin" evidence="8">
    <location>
        <begin position="9"/>
        <end position="193"/>
    </location>
</feature>
<evidence type="ECO:0000259" key="8">
    <source>
        <dbReference type="Pfam" id="PF20684"/>
    </source>
</evidence>
<comment type="similarity">
    <text evidence="5">Belongs to the SAT4 family.</text>
</comment>
<dbReference type="PANTHER" id="PTHR33048">
    <property type="entry name" value="PTH11-LIKE INTEGRAL MEMBRANE PROTEIN (AFU_ORTHOLOGUE AFUA_5G11245)"/>
    <property type="match status" value="1"/>
</dbReference>
<proteinExistence type="inferred from homology"/>
<feature type="transmembrane region" description="Helical" evidence="7">
    <location>
        <begin position="179"/>
        <end position="203"/>
    </location>
</feature>
<dbReference type="InterPro" id="IPR049326">
    <property type="entry name" value="Rhodopsin_dom_fungi"/>
</dbReference>
<dbReference type="Proteomes" id="UP001590950">
    <property type="component" value="Unassembled WGS sequence"/>
</dbReference>
<feature type="transmembrane region" description="Helical" evidence="7">
    <location>
        <begin position="131"/>
        <end position="153"/>
    </location>
</feature>